<dbReference type="Proteomes" id="UP000231134">
    <property type="component" value="Unassembled WGS sequence"/>
</dbReference>
<dbReference type="Gene3D" id="1.10.443.10">
    <property type="entry name" value="Intergrase catalytic core"/>
    <property type="match status" value="1"/>
</dbReference>
<dbReference type="PROSITE" id="PS51898">
    <property type="entry name" value="TYR_RECOMBINASE"/>
    <property type="match status" value="1"/>
</dbReference>
<reference evidence="8 9" key="1">
    <citation type="submission" date="2017-11" db="EMBL/GenBank/DDBJ databases">
        <title>Animal gut microbial communities from fecal samples from Wisconsin, USA.</title>
        <authorList>
            <person name="Neumann A."/>
        </authorList>
    </citation>
    <scope>NUCLEOTIDE SEQUENCE [LARGE SCALE GENOMIC DNA]</scope>
    <source>
        <strain evidence="8 9">UWS3</strain>
    </source>
</reference>
<dbReference type="InterPro" id="IPR050090">
    <property type="entry name" value="Tyrosine_recombinase_XerCD"/>
</dbReference>
<evidence type="ECO:0000256" key="4">
    <source>
        <dbReference type="ARBA" id="ARBA00023172"/>
    </source>
</evidence>
<dbReference type="CDD" id="cd01185">
    <property type="entry name" value="INTN1_C_like"/>
    <property type="match status" value="1"/>
</dbReference>
<dbReference type="GO" id="GO:0015074">
    <property type="term" value="P:DNA integration"/>
    <property type="evidence" value="ECO:0007669"/>
    <property type="project" value="UniProtKB-KW"/>
</dbReference>
<dbReference type="InterPro" id="IPR044068">
    <property type="entry name" value="CB"/>
</dbReference>
<evidence type="ECO:0000313" key="8">
    <source>
        <dbReference type="EMBL" id="PJJ41163.1"/>
    </source>
</evidence>
<dbReference type="EMBL" id="PGEX01000001">
    <property type="protein sequence ID" value="PJJ41163.1"/>
    <property type="molecule type" value="Genomic_DNA"/>
</dbReference>
<comment type="caution">
    <text evidence="8">The sequence shown here is derived from an EMBL/GenBank/DDBJ whole genome shotgun (WGS) entry which is preliminary data.</text>
</comment>
<evidence type="ECO:0000313" key="9">
    <source>
        <dbReference type="Proteomes" id="UP000231134"/>
    </source>
</evidence>
<feature type="domain" description="Tyr recombinase" evidence="6">
    <location>
        <begin position="102"/>
        <end position="272"/>
    </location>
</feature>
<dbReference type="GO" id="GO:0003677">
    <property type="term" value="F:DNA binding"/>
    <property type="evidence" value="ECO:0007669"/>
    <property type="project" value="UniProtKB-UniRule"/>
</dbReference>
<evidence type="ECO:0000256" key="2">
    <source>
        <dbReference type="ARBA" id="ARBA00022908"/>
    </source>
</evidence>
<keyword evidence="2" id="KW-0229">DNA integration</keyword>
<dbReference type="GO" id="GO:0006310">
    <property type="term" value="P:DNA recombination"/>
    <property type="evidence" value="ECO:0007669"/>
    <property type="project" value="UniProtKB-KW"/>
</dbReference>
<dbReference type="SUPFAM" id="SSF56349">
    <property type="entry name" value="DNA breaking-rejoining enzymes"/>
    <property type="match status" value="1"/>
</dbReference>
<dbReference type="InterPro" id="IPR025269">
    <property type="entry name" value="SAM-like_dom"/>
</dbReference>
<evidence type="ECO:0000256" key="5">
    <source>
        <dbReference type="PROSITE-ProRule" id="PRU01248"/>
    </source>
</evidence>
<protein>
    <submittedName>
        <fullName evidence="8">Site-specific recombinase XerD</fullName>
    </submittedName>
</protein>
<dbReference type="PANTHER" id="PTHR30349:SF64">
    <property type="entry name" value="PROPHAGE INTEGRASE INTD-RELATED"/>
    <property type="match status" value="1"/>
</dbReference>
<dbReference type="InterPro" id="IPR002104">
    <property type="entry name" value="Integrase_catalytic"/>
</dbReference>
<evidence type="ECO:0000259" key="7">
    <source>
        <dbReference type="PROSITE" id="PS51900"/>
    </source>
</evidence>
<evidence type="ECO:0000256" key="3">
    <source>
        <dbReference type="ARBA" id="ARBA00023125"/>
    </source>
</evidence>
<evidence type="ECO:0000259" key="6">
    <source>
        <dbReference type="PROSITE" id="PS51898"/>
    </source>
</evidence>
<name>A0A2M9A694_9BACT</name>
<dbReference type="PANTHER" id="PTHR30349">
    <property type="entry name" value="PHAGE INTEGRASE-RELATED"/>
    <property type="match status" value="1"/>
</dbReference>
<keyword evidence="4" id="KW-0233">DNA recombination</keyword>
<organism evidence="8 9">
    <name type="scientific">Hallerella succinigenes</name>
    <dbReference type="NCBI Taxonomy" id="1896222"/>
    <lineage>
        <taxon>Bacteria</taxon>
        <taxon>Pseudomonadati</taxon>
        <taxon>Fibrobacterota</taxon>
        <taxon>Fibrobacteria</taxon>
        <taxon>Fibrobacterales</taxon>
        <taxon>Fibrobacteraceae</taxon>
        <taxon>Hallerella</taxon>
    </lineage>
</organism>
<dbReference type="PROSITE" id="PS51900">
    <property type="entry name" value="CB"/>
    <property type="match status" value="1"/>
</dbReference>
<dbReference type="AlphaFoldDB" id="A0A2M9A694"/>
<accession>A0A2M9A694</accession>
<evidence type="ECO:0000256" key="1">
    <source>
        <dbReference type="ARBA" id="ARBA00008857"/>
    </source>
</evidence>
<comment type="similarity">
    <text evidence="1">Belongs to the 'phage' integrase family.</text>
</comment>
<sequence>MLFYDTAIQYLEKEKENLAPQTQRTYFWNLKKIQHFAPNLDCTAIDEDLIRKIRSHLQDVGNKPATISKALSVLRIFVNKMIVDKLISENPFERIKIGRVYSHRGFLTIRELKSLYLNFSDRQSVLTPNERNIMRIFLFSCFTGLRYTDLKTLDASEIFDWKIRKQTHKTGEPVYIPIPIQARLLMPEKIKAGLVFQVPDNCTFNRTLRKAAKKLGYYKHIHCHLARHTFATTCITLGIPLPATSKLLGHRNLDTTLIYAKFVDTFLDKEMRKFNQLK</sequence>
<dbReference type="InterPro" id="IPR011010">
    <property type="entry name" value="DNA_brk_join_enz"/>
</dbReference>
<dbReference type="Pfam" id="PF00589">
    <property type="entry name" value="Phage_integrase"/>
    <property type="match status" value="1"/>
</dbReference>
<proteinExistence type="inferred from homology"/>
<dbReference type="OrthoDB" id="1068680at2"/>
<gene>
    <name evidence="8" type="ORF">BGX16_1121</name>
</gene>
<keyword evidence="9" id="KW-1185">Reference proteome</keyword>
<dbReference type="InterPro" id="IPR010998">
    <property type="entry name" value="Integrase_recombinase_N"/>
</dbReference>
<dbReference type="InterPro" id="IPR013762">
    <property type="entry name" value="Integrase-like_cat_sf"/>
</dbReference>
<dbReference type="Pfam" id="PF13102">
    <property type="entry name" value="Phage_int_SAM_5"/>
    <property type="match status" value="1"/>
</dbReference>
<feature type="domain" description="Core-binding (CB)" evidence="7">
    <location>
        <begin position="1"/>
        <end position="82"/>
    </location>
</feature>
<keyword evidence="3 5" id="KW-0238">DNA-binding</keyword>
<dbReference type="Gene3D" id="1.10.150.130">
    <property type="match status" value="1"/>
</dbReference>